<dbReference type="GO" id="GO:0008897">
    <property type="term" value="F:holo-[acyl-carrier-protein] synthase activity"/>
    <property type="evidence" value="ECO:0007669"/>
    <property type="project" value="InterPro"/>
</dbReference>
<dbReference type="RefSeq" id="WP_004946790.1">
    <property type="nucleotide sequence ID" value="NZ_PESE01000001.1"/>
</dbReference>
<proteinExistence type="inferred from homology"/>
<keyword evidence="6 16" id="KW-0808">Transferase</keyword>
<feature type="binding site" evidence="12">
    <location>
        <position position="140"/>
    </location>
    <ligand>
        <name>CoA</name>
        <dbReference type="ChEBI" id="CHEBI:57287"/>
    </ligand>
</feature>
<dbReference type="InterPro" id="IPR003542">
    <property type="entry name" value="Enbac_synth_compD-like"/>
</dbReference>
<evidence type="ECO:0000256" key="8">
    <source>
        <dbReference type="ARBA" id="ARBA00029894"/>
    </source>
</evidence>
<dbReference type="InterPro" id="IPR041354">
    <property type="entry name" value="4PPT_N"/>
</dbReference>
<evidence type="ECO:0000256" key="10">
    <source>
        <dbReference type="ARBA" id="ARBA00049176"/>
    </source>
</evidence>
<comment type="function">
    <text evidence="1">Involved in the biosynthesis of the siderophore enterobactin (enterochelin), which is a macrocyclic trimeric lactone of N-(2,3-dihydroxybenzoyl)-serine. The serine trilactone serves as a scaffolding for the three catechol functionalities that provide hexadentate coordination for the tightly ligated iron(2+) atoms. Plays an essential role in the assembly of the enterobactin by catalyzing the transfer of the 4'-phosphopantetheine (Ppant) moiety from coenzyme A to the apo-domains of both EntB (ArCP domain) and EntF (PCP domain) to yield their holo-forms which make them competent for the activation of 2,3-dihydroxybenzoate (DHB) and L-serine, respectively.</text>
</comment>
<dbReference type="InterPro" id="IPR008278">
    <property type="entry name" value="4-PPantetheinyl_Trfase_dom"/>
</dbReference>
<protein>
    <recommendedName>
        <fullName evidence="5">Enterobactin synthase component D</fullName>
    </recommendedName>
    <alternativeName>
        <fullName evidence="8">4'-phosphopantetheinyl transferase EntD</fullName>
    </alternativeName>
    <alternativeName>
        <fullName evidence="9">Enterochelin synthase D</fullName>
    </alternativeName>
</protein>
<evidence type="ECO:0000256" key="2">
    <source>
        <dbReference type="ARBA" id="ARBA00004993"/>
    </source>
</evidence>
<dbReference type="GO" id="GO:0005886">
    <property type="term" value="C:plasma membrane"/>
    <property type="evidence" value="ECO:0007669"/>
    <property type="project" value="TreeGrafter"/>
</dbReference>
<evidence type="ECO:0000256" key="13">
    <source>
        <dbReference type="PIRSR" id="PIRSR603542-2"/>
    </source>
</evidence>
<dbReference type="OrthoDB" id="8210607at2"/>
<feature type="binding site" evidence="12">
    <location>
        <position position="185"/>
    </location>
    <ligand>
        <name>CoA</name>
        <dbReference type="ChEBI" id="CHEBI:57287"/>
    </ligand>
</feature>
<dbReference type="SUPFAM" id="SSF56214">
    <property type="entry name" value="4'-phosphopantetheinyl transferase"/>
    <property type="match status" value="1"/>
</dbReference>
<comment type="subunit">
    <text evidence="4">EntB, EntD, EntE, and EntF form a multienzyme complex called enterobactin synthase.</text>
</comment>
<feature type="domain" description="4'-phosphopantetheinyl transferase N-terminal" evidence="15">
    <location>
        <begin position="66"/>
        <end position="128"/>
    </location>
</feature>
<dbReference type="PANTHER" id="PTHR38096:SF1">
    <property type="entry name" value="ENTEROBACTIN SYNTHASE COMPONENT D"/>
    <property type="match status" value="1"/>
</dbReference>
<dbReference type="GO" id="GO:0000287">
    <property type="term" value="F:magnesium ion binding"/>
    <property type="evidence" value="ECO:0007669"/>
    <property type="project" value="InterPro"/>
</dbReference>
<evidence type="ECO:0000256" key="5">
    <source>
        <dbReference type="ARBA" id="ARBA00019087"/>
    </source>
</evidence>
<keyword evidence="7" id="KW-0259">Enterobactin biosynthesis</keyword>
<evidence type="ECO:0000256" key="4">
    <source>
        <dbReference type="ARBA" id="ARBA00011503"/>
    </source>
</evidence>
<name>A0A318P4A2_SERPL</name>
<dbReference type="Pfam" id="PF01648">
    <property type="entry name" value="ACPS"/>
    <property type="match status" value="1"/>
</dbReference>
<dbReference type="PRINTS" id="PR01399">
    <property type="entry name" value="ENTSNTHTASED"/>
</dbReference>
<feature type="binding site" evidence="12">
    <location>
        <position position="74"/>
    </location>
    <ligand>
        <name>CoA</name>
        <dbReference type="ChEBI" id="CHEBI:57287"/>
    </ligand>
</feature>
<evidence type="ECO:0000256" key="1">
    <source>
        <dbReference type="ARBA" id="ARBA00003937"/>
    </source>
</evidence>
<comment type="pathway">
    <text evidence="2">Siderophore biosynthesis; enterobactin biosynthesis.</text>
</comment>
<evidence type="ECO:0000256" key="12">
    <source>
        <dbReference type="PIRSR" id="PIRSR603542-1"/>
    </source>
</evidence>
<dbReference type="Proteomes" id="UP000248196">
    <property type="component" value="Unassembled WGS sequence"/>
</dbReference>
<dbReference type="GO" id="GO:0009239">
    <property type="term" value="P:enterobactin biosynthetic process"/>
    <property type="evidence" value="ECO:0007669"/>
    <property type="project" value="UniProtKB-UniPathway"/>
</dbReference>
<comment type="caution">
    <text evidence="16">The sequence shown here is derived from an EMBL/GenBank/DDBJ whole genome shotgun (WGS) entry which is preliminary data.</text>
</comment>
<reference evidence="16 17" key="1">
    <citation type="submission" date="2017-11" db="EMBL/GenBank/DDBJ databases">
        <title>Genome sequence of the oocydin A producing rhizobacterium Serratia plymuthica 4Rx5.</title>
        <authorList>
            <person name="Matilla M.A."/>
            <person name="Udaondo Z."/>
            <person name="Salmond G.P.C."/>
        </authorList>
    </citation>
    <scope>NUCLEOTIDE SEQUENCE [LARGE SCALE GENOMIC DNA]</scope>
    <source>
        <strain evidence="16 17">4Rx5</strain>
    </source>
</reference>
<feature type="binding site" evidence="12">
    <location>
        <position position="189"/>
    </location>
    <ligand>
        <name>CoA</name>
        <dbReference type="ChEBI" id="CHEBI:57287"/>
    </ligand>
</feature>
<dbReference type="AlphaFoldDB" id="A0A318P4A2"/>
<organism evidence="16 17">
    <name type="scientific">Serratia plymuthica</name>
    <dbReference type="NCBI Taxonomy" id="82996"/>
    <lineage>
        <taxon>Bacteria</taxon>
        <taxon>Pseudomonadati</taxon>
        <taxon>Pseudomonadota</taxon>
        <taxon>Gammaproteobacteria</taxon>
        <taxon>Enterobacterales</taxon>
        <taxon>Yersiniaceae</taxon>
        <taxon>Serratia</taxon>
    </lineage>
</organism>
<accession>A0A318P4A2</accession>
<evidence type="ECO:0000256" key="7">
    <source>
        <dbReference type="ARBA" id="ARBA00023191"/>
    </source>
</evidence>
<evidence type="ECO:0000256" key="11">
    <source>
        <dbReference type="ARBA" id="ARBA00049191"/>
    </source>
</evidence>
<keyword evidence="13" id="KW-0479">Metal-binding</keyword>
<evidence type="ECO:0000256" key="6">
    <source>
        <dbReference type="ARBA" id="ARBA00022679"/>
    </source>
</evidence>
<comment type="similarity">
    <text evidence="3">Belongs to the P-Pant transferase superfamily. EntD family.</text>
</comment>
<evidence type="ECO:0000256" key="3">
    <source>
        <dbReference type="ARBA" id="ARBA00008342"/>
    </source>
</evidence>
<sequence>MLPVHLASKISGLYTHPGRQVFSSFIPTIEWLNLDGYPGQVARCRFSLAAYQDRCFGDVGMAIPDHLARAVPKRRAEYLAGRYLARALLAPLGFADFTLPRGEDRAPQWPQGIAGALSHNSDTALCAVHRESGLGGVGLDVETLIPAERAEELWTAIVGEEECATLRRRPQAFNQLLTLAFSAKESLFKTLYPQVGCYFDFLDARMVAIDTRQRTFELELLKPLTAHCHAGRRFSGRYWHESDDVTTFIYL</sequence>
<feature type="binding site" evidence="12">
    <location>
        <begin position="118"/>
        <end position="119"/>
    </location>
    <ligand>
        <name>CoA</name>
        <dbReference type="ChEBI" id="CHEBI:57287"/>
    </ligand>
</feature>
<feature type="binding site" evidence="12">
    <location>
        <position position="82"/>
    </location>
    <ligand>
        <name>CoA</name>
        <dbReference type="ChEBI" id="CHEBI:57287"/>
    </ligand>
</feature>
<feature type="binding site" evidence="13">
    <location>
        <position position="142"/>
    </location>
    <ligand>
        <name>Mg(2+)</name>
        <dbReference type="ChEBI" id="CHEBI:18420"/>
    </ligand>
</feature>
<dbReference type="GO" id="GO:0009366">
    <property type="term" value="C:enterobactin synthetase complex"/>
    <property type="evidence" value="ECO:0007669"/>
    <property type="project" value="InterPro"/>
</dbReference>
<evidence type="ECO:0000259" key="14">
    <source>
        <dbReference type="Pfam" id="PF01648"/>
    </source>
</evidence>
<dbReference type="Pfam" id="PF17837">
    <property type="entry name" value="4PPT_N"/>
    <property type="match status" value="1"/>
</dbReference>
<dbReference type="InterPro" id="IPR037143">
    <property type="entry name" value="4-PPantetheinyl_Trfase_dom_sf"/>
</dbReference>
<evidence type="ECO:0000313" key="17">
    <source>
        <dbReference type="Proteomes" id="UP000248196"/>
    </source>
</evidence>
<evidence type="ECO:0000256" key="9">
    <source>
        <dbReference type="ARBA" id="ARBA00031996"/>
    </source>
</evidence>
<evidence type="ECO:0000313" key="16">
    <source>
        <dbReference type="EMBL" id="PYD40810.1"/>
    </source>
</evidence>
<comment type="catalytic activity">
    <reaction evidence="11">
        <text>apo-[peptidyl-carrier protein] + CoA = holo-[peptidyl-carrier protein] + adenosine 3',5'-bisphosphate + H(+)</text>
        <dbReference type="Rhea" id="RHEA:46228"/>
        <dbReference type="Rhea" id="RHEA-COMP:11479"/>
        <dbReference type="Rhea" id="RHEA-COMP:11480"/>
        <dbReference type="ChEBI" id="CHEBI:15378"/>
        <dbReference type="ChEBI" id="CHEBI:29999"/>
        <dbReference type="ChEBI" id="CHEBI:57287"/>
        <dbReference type="ChEBI" id="CHEBI:58343"/>
        <dbReference type="ChEBI" id="CHEBI:64479"/>
    </reaction>
</comment>
<dbReference type="EMBL" id="PESE01000001">
    <property type="protein sequence ID" value="PYD40810.1"/>
    <property type="molecule type" value="Genomic_DNA"/>
</dbReference>
<evidence type="ECO:0000259" key="15">
    <source>
        <dbReference type="Pfam" id="PF17837"/>
    </source>
</evidence>
<dbReference type="UniPathway" id="UPA00017"/>
<feature type="binding site" evidence="13">
    <location>
        <position position="140"/>
    </location>
    <ligand>
        <name>Mg(2+)</name>
        <dbReference type="ChEBI" id="CHEBI:18420"/>
    </ligand>
</feature>
<feature type="domain" description="4'-phosphopantetheinyl transferase" evidence="14">
    <location>
        <begin position="136"/>
        <end position="218"/>
    </location>
</feature>
<comment type="cofactor">
    <cofactor evidence="13">
        <name>Mg(2+)</name>
        <dbReference type="ChEBI" id="CHEBI:18420"/>
    </cofactor>
</comment>
<dbReference type="Gene3D" id="3.90.470.20">
    <property type="entry name" value="4'-phosphopantetheinyl transferase domain"/>
    <property type="match status" value="1"/>
</dbReference>
<keyword evidence="13" id="KW-0460">Magnesium</keyword>
<dbReference type="PANTHER" id="PTHR38096">
    <property type="entry name" value="ENTEROBACTIN SYNTHASE COMPONENT D"/>
    <property type="match status" value="1"/>
</dbReference>
<gene>
    <name evidence="16" type="ORF">CT690_05900</name>
</gene>
<comment type="catalytic activity">
    <reaction evidence="10">
        <text>apo-[aryl-carrier protein] + CoA = holo-[aryl-carrier protein] + adenosine 3',5'-bisphosphate + H(+)</text>
        <dbReference type="Rhea" id="RHEA:48404"/>
        <dbReference type="Rhea" id="RHEA-COMP:15903"/>
        <dbReference type="Rhea" id="RHEA-COMP:17557"/>
        <dbReference type="ChEBI" id="CHEBI:15378"/>
        <dbReference type="ChEBI" id="CHEBI:29999"/>
        <dbReference type="ChEBI" id="CHEBI:57287"/>
        <dbReference type="ChEBI" id="CHEBI:58343"/>
        <dbReference type="ChEBI" id="CHEBI:64479"/>
    </reaction>
</comment>